<keyword evidence="14" id="KW-1185">Reference proteome</keyword>
<dbReference type="Proteomes" id="UP000332515">
    <property type="component" value="Unassembled WGS sequence"/>
</dbReference>
<dbReference type="InterPro" id="IPR003780">
    <property type="entry name" value="COX15/CtaA_fam"/>
</dbReference>
<sequence>MTITTPRTTPSHAASAAAAASLNPTTLARRRAAIRTWLVAVAIMIIAMIVVGGATRLTESGLSITEWKPIHGVLPPLNAAEWQEEFLKYQQIPQYKEMNAGMTLEGFQFIFWWEWSHRLLGRVIGLVFALPLLFFWVRGWIPKGLGLPLVGLLALGGLQGFVGWWMVASGLVDRVEVSQYRLAIHLTLACFILVATLWVATGLRPVGDVRAASSPARLRRLARFVVAGVLLQIFLGGLVAGLRAGWTFNTWPLIDGGLVPGNLFVQAPWWANLFENPLTVQFDHRMIAYALVVVIVVQAYLSRGTGAARGAVALLFLALAQATLGVLALIHMVPLDLGLAHQLGAAILLSAATVHARSLTPPIGATARA</sequence>
<organism evidence="13 14">
    <name type="scientific">Segnochrobactrum spirostomi</name>
    <dbReference type="NCBI Taxonomy" id="2608987"/>
    <lineage>
        <taxon>Bacteria</taxon>
        <taxon>Pseudomonadati</taxon>
        <taxon>Pseudomonadota</taxon>
        <taxon>Alphaproteobacteria</taxon>
        <taxon>Hyphomicrobiales</taxon>
        <taxon>Segnochrobactraceae</taxon>
        <taxon>Segnochrobactrum</taxon>
    </lineage>
</organism>
<feature type="transmembrane region" description="Helical" evidence="12">
    <location>
        <begin position="221"/>
        <end position="242"/>
    </location>
</feature>
<dbReference type="GO" id="GO:0046872">
    <property type="term" value="F:metal ion binding"/>
    <property type="evidence" value="ECO:0007669"/>
    <property type="project" value="UniProtKB-KW"/>
</dbReference>
<keyword evidence="7 12" id="KW-0408">Iron</keyword>
<comment type="caution">
    <text evidence="12">Lacks conserved residue(s) required for the propagation of feature annotation.</text>
</comment>
<evidence type="ECO:0000256" key="11">
    <source>
        <dbReference type="ARBA" id="ARBA00048044"/>
    </source>
</evidence>
<proteinExistence type="inferred from homology"/>
<reference evidence="13 14" key="1">
    <citation type="submission" date="2019-09" db="EMBL/GenBank/DDBJ databases">
        <title>Segnochrobactrum spirostomi gen. nov., sp. nov., isolated from the ciliate Spirostomum cf. yagiui and description of a novel family, Segnochrobactraceae fam. nov. within the order Rhizobiales of the class Alphaproteobacteria.</title>
        <authorList>
            <person name="Akter S."/>
            <person name="Shazib S.U.A."/>
            <person name="Shin M.K."/>
        </authorList>
    </citation>
    <scope>NUCLEOTIDE SEQUENCE [LARGE SCALE GENOMIC DNA]</scope>
    <source>
        <strain evidence="13 14">Sp-1</strain>
    </source>
</reference>
<dbReference type="GO" id="GO:0120547">
    <property type="term" value="F:heme A synthase activity"/>
    <property type="evidence" value="ECO:0007669"/>
    <property type="project" value="UniProtKB-EC"/>
</dbReference>
<gene>
    <name evidence="12" type="primary">ctaA</name>
    <name evidence="13" type="ORF">F0357_14710</name>
</gene>
<feature type="transmembrane region" description="Helical" evidence="12">
    <location>
        <begin position="180"/>
        <end position="200"/>
    </location>
</feature>
<dbReference type="GO" id="GO:0006784">
    <property type="term" value="P:heme A biosynthetic process"/>
    <property type="evidence" value="ECO:0007669"/>
    <property type="project" value="UniProtKB-UniRule"/>
</dbReference>
<evidence type="ECO:0000256" key="3">
    <source>
        <dbReference type="ARBA" id="ARBA00022692"/>
    </source>
</evidence>
<dbReference type="Pfam" id="PF02628">
    <property type="entry name" value="COX15-CtaA"/>
    <property type="match status" value="1"/>
</dbReference>
<evidence type="ECO:0000256" key="10">
    <source>
        <dbReference type="ARBA" id="ARBA00044501"/>
    </source>
</evidence>
<comment type="subunit">
    <text evidence="12">Interacts with CtaB.</text>
</comment>
<dbReference type="AlphaFoldDB" id="A0A6A7Y6E0"/>
<evidence type="ECO:0000256" key="5">
    <source>
        <dbReference type="ARBA" id="ARBA00022989"/>
    </source>
</evidence>
<evidence type="ECO:0000256" key="2">
    <source>
        <dbReference type="ARBA" id="ARBA00004141"/>
    </source>
</evidence>
<feature type="binding site" description="axial binding residue" evidence="12">
    <location>
        <position position="284"/>
    </location>
    <ligand>
        <name>heme</name>
        <dbReference type="ChEBI" id="CHEBI:30413"/>
    </ligand>
    <ligandPart>
        <name>Fe</name>
        <dbReference type="ChEBI" id="CHEBI:18248"/>
    </ligandPart>
</feature>
<dbReference type="EMBL" id="VWNA01000001">
    <property type="protein sequence ID" value="MQT13867.1"/>
    <property type="molecule type" value="Genomic_DNA"/>
</dbReference>
<keyword evidence="5 12" id="KW-1133">Transmembrane helix</keyword>
<feature type="transmembrane region" description="Helical" evidence="12">
    <location>
        <begin position="119"/>
        <end position="137"/>
    </location>
</feature>
<evidence type="ECO:0000256" key="1">
    <source>
        <dbReference type="ARBA" id="ARBA00001970"/>
    </source>
</evidence>
<evidence type="ECO:0000256" key="9">
    <source>
        <dbReference type="ARBA" id="ARBA00023136"/>
    </source>
</evidence>
<dbReference type="RefSeq" id="WP_153483328.1">
    <property type="nucleotide sequence ID" value="NZ_VWNA01000001.1"/>
</dbReference>
<keyword evidence="6 12" id="KW-0560">Oxidoreductase</keyword>
<accession>A0A6A7Y6E0</accession>
<evidence type="ECO:0000256" key="4">
    <source>
        <dbReference type="ARBA" id="ARBA00022723"/>
    </source>
</evidence>
<comment type="similarity">
    <text evidence="12">Belongs to the COX15/CtaA family. Type 2 subfamily.</text>
</comment>
<comment type="subcellular location">
    <subcellularLocation>
        <location evidence="12">Cell membrane</location>
        <topology evidence="12">Multi-pass membrane protein</topology>
    </subcellularLocation>
    <subcellularLocation>
        <location evidence="2">Membrane</location>
        <topology evidence="2">Multi-pass membrane protein</topology>
    </subcellularLocation>
</comment>
<dbReference type="HAMAP" id="MF_01665">
    <property type="entry name" value="HemeA_synth_type2"/>
    <property type="match status" value="1"/>
</dbReference>
<dbReference type="EC" id="1.17.99.9" evidence="12"/>
<dbReference type="GO" id="GO:0005886">
    <property type="term" value="C:plasma membrane"/>
    <property type="evidence" value="ECO:0007669"/>
    <property type="project" value="UniProtKB-SubCell"/>
</dbReference>
<keyword evidence="12" id="KW-1003">Cell membrane</keyword>
<protein>
    <recommendedName>
        <fullName evidence="12">Heme A synthase</fullName>
        <shortName evidence="12">HAS</shortName>
        <ecNumber evidence="12">1.17.99.9</ecNumber>
    </recommendedName>
    <alternativeName>
        <fullName evidence="12">Cytochrome aa3-controlling protein</fullName>
    </alternativeName>
</protein>
<evidence type="ECO:0000256" key="8">
    <source>
        <dbReference type="ARBA" id="ARBA00023133"/>
    </source>
</evidence>
<dbReference type="PANTHER" id="PTHR23289">
    <property type="entry name" value="CYTOCHROME C OXIDASE ASSEMBLY PROTEIN COX15"/>
    <property type="match status" value="1"/>
</dbReference>
<evidence type="ECO:0000313" key="14">
    <source>
        <dbReference type="Proteomes" id="UP000332515"/>
    </source>
</evidence>
<comment type="catalytic activity">
    <reaction evidence="11">
        <text>Fe(II)-heme o + 2 A + H2O = Fe(II)-heme a + 2 AH2</text>
        <dbReference type="Rhea" id="RHEA:63388"/>
        <dbReference type="ChEBI" id="CHEBI:13193"/>
        <dbReference type="ChEBI" id="CHEBI:15377"/>
        <dbReference type="ChEBI" id="CHEBI:17499"/>
        <dbReference type="ChEBI" id="CHEBI:60530"/>
        <dbReference type="ChEBI" id="CHEBI:61715"/>
        <dbReference type="EC" id="1.17.99.9"/>
    </reaction>
    <physiologicalReaction direction="left-to-right" evidence="11">
        <dbReference type="Rhea" id="RHEA:63389"/>
    </physiologicalReaction>
</comment>
<feature type="transmembrane region" description="Helical" evidence="12">
    <location>
        <begin position="37"/>
        <end position="57"/>
    </location>
</feature>
<evidence type="ECO:0000256" key="7">
    <source>
        <dbReference type="ARBA" id="ARBA00023004"/>
    </source>
</evidence>
<feature type="binding site" description="axial binding residue" evidence="12">
    <location>
        <position position="341"/>
    </location>
    <ligand>
        <name>heme</name>
        <dbReference type="ChEBI" id="CHEBI:30413"/>
    </ligand>
    <ligandPart>
        <name>Fe</name>
        <dbReference type="ChEBI" id="CHEBI:18248"/>
    </ligandPart>
</feature>
<name>A0A6A7Y6E0_9HYPH</name>
<keyword evidence="4 12" id="KW-0479">Metal-binding</keyword>
<dbReference type="PANTHER" id="PTHR23289:SF2">
    <property type="entry name" value="CYTOCHROME C OXIDASE ASSEMBLY PROTEIN COX15 HOMOLOG"/>
    <property type="match status" value="1"/>
</dbReference>
<keyword evidence="8 12" id="KW-0350">Heme biosynthesis</keyword>
<comment type="cofactor">
    <cofactor evidence="1 12">
        <name>heme b</name>
        <dbReference type="ChEBI" id="CHEBI:60344"/>
    </cofactor>
</comment>
<feature type="transmembrane region" description="Helical" evidence="12">
    <location>
        <begin position="314"/>
        <end position="333"/>
    </location>
</feature>
<dbReference type="InterPro" id="IPR023754">
    <property type="entry name" value="HemeA_Synthase_type2"/>
</dbReference>
<evidence type="ECO:0000313" key="13">
    <source>
        <dbReference type="EMBL" id="MQT13867.1"/>
    </source>
</evidence>
<evidence type="ECO:0000256" key="6">
    <source>
        <dbReference type="ARBA" id="ARBA00023002"/>
    </source>
</evidence>
<comment type="caution">
    <text evidence="13">The sequence shown here is derived from an EMBL/GenBank/DDBJ whole genome shotgun (WGS) entry which is preliminary data.</text>
</comment>
<feature type="transmembrane region" description="Helical" evidence="12">
    <location>
        <begin position="286"/>
        <end position="302"/>
    </location>
</feature>
<evidence type="ECO:0000256" key="12">
    <source>
        <dbReference type="HAMAP-Rule" id="MF_01665"/>
    </source>
</evidence>
<comment type="function">
    <text evidence="12">Catalyzes the conversion of heme O to heme A by two successive hydroxylations of the methyl group at C8. The first hydroxylation forms heme I, the second hydroxylation results in an unstable dihydroxymethyl group, which spontaneously dehydrates, resulting in the formyl group of heme A.</text>
</comment>
<keyword evidence="9 12" id="KW-0472">Membrane</keyword>
<feature type="transmembrane region" description="Helical" evidence="12">
    <location>
        <begin position="149"/>
        <end position="168"/>
    </location>
</feature>
<dbReference type="UniPathway" id="UPA00269">
    <property type="reaction ID" value="UER00713"/>
</dbReference>
<keyword evidence="3 12" id="KW-0812">Transmembrane</keyword>
<comment type="pathway">
    <text evidence="10 12">Porphyrin-containing compound metabolism; heme A biosynthesis; heme A from heme O: step 1/1.</text>
</comment>